<gene>
    <name evidence="1" type="ORF">SPELUC_LOCUS9390</name>
</gene>
<name>A0ACA9NL13_9GLOM</name>
<feature type="non-terminal residue" evidence="1">
    <location>
        <position position="1"/>
    </location>
</feature>
<keyword evidence="2" id="KW-1185">Reference proteome</keyword>
<comment type="caution">
    <text evidence="1">The sequence shown here is derived from an EMBL/GenBank/DDBJ whole genome shotgun (WGS) entry which is preliminary data.</text>
</comment>
<dbReference type="Proteomes" id="UP000789366">
    <property type="component" value="Unassembled WGS sequence"/>
</dbReference>
<organism evidence="1 2">
    <name type="scientific">Cetraspora pellucida</name>
    <dbReference type="NCBI Taxonomy" id="1433469"/>
    <lineage>
        <taxon>Eukaryota</taxon>
        <taxon>Fungi</taxon>
        <taxon>Fungi incertae sedis</taxon>
        <taxon>Mucoromycota</taxon>
        <taxon>Glomeromycotina</taxon>
        <taxon>Glomeromycetes</taxon>
        <taxon>Diversisporales</taxon>
        <taxon>Gigasporaceae</taxon>
        <taxon>Cetraspora</taxon>
    </lineage>
</organism>
<sequence>NHDNSSTEILMTSGFSNHVIEIPESSSESIPIESQVSNSSSSKPSQENDQDESKTRSFISSKLSEAEINASTEETESRVSDSANSETEIKTYPVCNEEYKDDNISGEWSSSNYYSKETYYLYCGK</sequence>
<evidence type="ECO:0000313" key="2">
    <source>
        <dbReference type="Proteomes" id="UP000789366"/>
    </source>
</evidence>
<protein>
    <submittedName>
        <fullName evidence="1">12275_t:CDS:1</fullName>
    </submittedName>
</protein>
<accession>A0ACA9NL13</accession>
<proteinExistence type="predicted"/>
<evidence type="ECO:0000313" key="1">
    <source>
        <dbReference type="EMBL" id="CAG8664108.1"/>
    </source>
</evidence>
<dbReference type="EMBL" id="CAJVPW010015693">
    <property type="protein sequence ID" value="CAG8664108.1"/>
    <property type="molecule type" value="Genomic_DNA"/>
</dbReference>
<reference evidence="1" key="1">
    <citation type="submission" date="2021-06" db="EMBL/GenBank/DDBJ databases">
        <authorList>
            <person name="Kallberg Y."/>
            <person name="Tangrot J."/>
            <person name="Rosling A."/>
        </authorList>
    </citation>
    <scope>NUCLEOTIDE SEQUENCE</scope>
    <source>
        <strain evidence="1">28 12/20/2015</strain>
    </source>
</reference>